<gene>
    <name evidence="1" type="ORF">ACFPZN_18075</name>
</gene>
<keyword evidence="2" id="KW-1185">Reference proteome</keyword>
<proteinExistence type="predicted"/>
<sequence length="114" mass="12609">MTRTQTTEPPTGWPLTAAAVFRALSAFQTTADDLGSLNSLEDESYKLRRSELVRLLEALDQSRAVHVEILSSLEGVRDWVPGGEETLYEAVNAMRVAGESLHELLRDLAPDQRA</sequence>
<dbReference type="Proteomes" id="UP001596074">
    <property type="component" value="Unassembled WGS sequence"/>
</dbReference>
<evidence type="ECO:0000313" key="2">
    <source>
        <dbReference type="Proteomes" id="UP001596074"/>
    </source>
</evidence>
<dbReference type="EMBL" id="JBHSON010000023">
    <property type="protein sequence ID" value="MFC5747543.1"/>
    <property type="molecule type" value="Genomic_DNA"/>
</dbReference>
<evidence type="ECO:0000313" key="1">
    <source>
        <dbReference type="EMBL" id="MFC5747543.1"/>
    </source>
</evidence>
<protein>
    <submittedName>
        <fullName evidence="1">Uncharacterized protein</fullName>
    </submittedName>
</protein>
<organism evidence="1 2">
    <name type="scientific">Actinomadura rugatobispora</name>
    <dbReference type="NCBI Taxonomy" id="1994"/>
    <lineage>
        <taxon>Bacteria</taxon>
        <taxon>Bacillati</taxon>
        <taxon>Actinomycetota</taxon>
        <taxon>Actinomycetes</taxon>
        <taxon>Streptosporangiales</taxon>
        <taxon>Thermomonosporaceae</taxon>
        <taxon>Actinomadura</taxon>
    </lineage>
</organism>
<name>A0ABW0ZZ12_9ACTN</name>
<accession>A0ABW0ZZ12</accession>
<reference evidence="2" key="1">
    <citation type="journal article" date="2019" name="Int. J. Syst. Evol. Microbiol.">
        <title>The Global Catalogue of Microorganisms (GCM) 10K type strain sequencing project: providing services to taxonomists for standard genome sequencing and annotation.</title>
        <authorList>
            <consortium name="The Broad Institute Genomics Platform"/>
            <consortium name="The Broad Institute Genome Sequencing Center for Infectious Disease"/>
            <person name="Wu L."/>
            <person name="Ma J."/>
        </authorList>
    </citation>
    <scope>NUCLEOTIDE SEQUENCE [LARGE SCALE GENOMIC DNA]</scope>
    <source>
        <strain evidence="2">KCTC 42087</strain>
    </source>
</reference>
<dbReference type="RefSeq" id="WP_378283162.1">
    <property type="nucleotide sequence ID" value="NZ_JBHSON010000023.1"/>
</dbReference>
<comment type="caution">
    <text evidence="1">The sequence shown here is derived from an EMBL/GenBank/DDBJ whole genome shotgun (WGS) entry which is preliminary data.</text>
</comment>